<gene>
    <name evidence="2" type="ORF">TP2_13510</name>
</gene>
<keyword evidence="3" id="KW-1185">Reference proteome</keyword>
<dbReference type="SUPFAM" id="SSF56219">
    <property type="entry name" value="DNase I-like"/>
    <property type="match status" value="1"/>
</dbReference>
<dbReference type="InterPro" id="IPR036691">
    <property type="entry name" value="Endo/exonu/phosph_ase_sf"/>
</dbReference>
<dbReference type="STRING" id="1353537.TP2_13510"/>
<name>A0A074J4P4_9RHOB</name>
<dbReference type="EMBL" id="AUND01000040">
    <property type="protein sequence ID" value="KEO50900.1"/>
    <property type="molecule type" value="Genomic_DNA"/>
</dbReference>
<feature type="domain" description="Endonuclease/exonuclease/phosphatase" evidence="1">
    <location>
        <begin position="48"/>
        <end position="284"/>
    </location>
</feature>
<protein>
    <recommendedName>
        <fullName evidence="1">Endonuclease/exonuclease/phosphatase domain-containing protein</fullName>
    </recommendedName>
</protein>
<reference evidence="2 3" key="1">
    <citation type="submission" date="2013-07" db="EMBL/GenBank/DDBJ databases">
        <title>Thioclava pacifica DSM 10166 Genome Sequencing.</title>
        <authorList>
            <person name="Lai Q."/>
            <person name="Shao Z."/>
        </authorList>
    </citation>
    <scope>NUCLEOTIDE SEQUENCE [LARGE SCALE GENOMIC DNA]</scope>
    <source>
        <strain evidence="2 3">DSM 10166</strain>
    </source>
</reference>
<evidence type="ECO:0000259" key="1">
    <source>
        <dbReference type="Pfam" id="PF03372"/>
    </source>
</evidence>
<dbReference type="eggNOG" id="COG2374">
    <property type="taxonomic scope" value="Bacteria"/>
</dbReference>
<dbReference type="Proteomes" id="UP000027432">
    <property type="component" value="Unassembled WGS sequence"/>
</dbReference>
<proteinExistence type="predicted"/>
<evidence type="ECO:0000313" key="2">
    <source>
        <dbReference type="EMBL" id="KEO50900.1"/>
    </source>
</evidence>
<dbReference type="Pfam" id="PF03372">
    <property type="entry name" value="Exo_endo_phos"/>
    <property type="match status" value="1"/>
</dbReference>
<dbReference type="InterPro" id="IPR005135">
    <property type="entry name" value="Endo/exonuclease/phosphatase"/>
</dbReference>
<comment type="caution">
    <text evidence="2">The sequence shown here is derived from an EMBL/GenBank/DDBJ whole genome shotgun (WGS) entry which is preliminary data.</text>
</comment>
<dbReference type="GO" id="GO:0003824">
    <property type="term" value="F:catalytic activity"/>
    <property type="evidence" value="ECO:0007669"/>
    <property type="project" value="InterPro"/>
</dbReference>
<organism evidence="2 3">
    <name type="scientific">Thioclava pacifica DSM 10166</name>
    <dbReference type="NCBI Taxonomy" id="1353537"/>
    <lineage>
        <taxon>Bacteria</taxon>
        <taxon>Pseudomonadati</taxon>
        <taxon>Pseudomonadota</taxon>
        <taxon>Alphaproteobacteria</taxon>
        <taxon>Rhodobacterales</taxon>
        <taxon>Paracoccaceae</taxon>
        <taxon>Thioclava</taxon>
    </lineage>
</organism>
<evidence type="ECO:0000313" key="3">
    <source>
        <dbReference type="Proteomes" id="UP000027432"/>
    </source>
</evidence>
<dbReference type="Gene3D" id="3.60.10.10">
    <property type="entry name" value="Endonuclease/exonuclease/phosphatase"/>
    <property type="match status" value="1"/>
</dbReference>
<accession>A0A074J4P4</accession>
<sequence length="323" mass="35924">MISRYPFAPRPCDARLKMRIASLNTQNMRLLPSREVGRLHGAWDSDDPEDPSLDRIDRRLTADLLRETDADLIALQEVFDLATLEHFHARYLLPSGARPYAHRVCLPGNDGRGLDVAILSRRALGEVRSHATLTPGDLGLSLPEGVDPEMPVFRRDCLMAEVGALTLFVMHFKSPYPDEAASWRTRNLEAQAARALIERHFEAPASALWLILGDLNEPDDPHLSLPRATAPLEHGFSVDLMARMPRPERWTYFDPHSGRYHCPDAMLASPALAARYPDAVPRILRKGLGEEAARFAGARLEGVGFHRPHASDHAAVVIDLPGL</sequence>
<dbReference type="AlphaFoldDB" id="A0A074J4P4"/>